<dbReference type="InterPro" id="IPR014756">
    <property type="entry name" value="Ig_E-set"/>
</dbReference>
<protein>
    <recommendedName>
        <fullName evidence="4">Phosphatidylglycerol/phosphatidylinositol transfer protein</fullName>
    </recommendedName>
</protein>
<dbReference type="EMBL" id="JAIZPD010000003">
    <property type="protein sequence ID" value="KAH0965489.1"/>
    <property type="molecule type" value="Genomic_DNA"/>
</dbReference>
<dbReference type="Proteomes" id="UP000824596">
    <property type="component" value="Unassembled WGS sequence"/>
</dbReference>
<evidence type="ECO:0000256" key="3">
    <source>
        <dbReference type="ARBA" id="ARBA00011245"/>
    </source>
</evidence>
<dbReference type="InterPro" id="IPR003172">
    <property type="entry name" value="ML_dom"/>
</dbReference>
<keyword evidence="11" id="KW-1185">Reference proteome</keyword>
<dbReference type="Gene3D" id="2.60.40.770">
    <property type="match status" value="1"/>
</dbReference>
<dbReference type="AlphaFoldDB" id="A0A9P8N450"/>
<comment type="subunit">
    <text evidence="3">Monomer.</text>
</comment>
<name>A0A9P8N450_9HYPO</name>
<dbReference type="Pfam" id="PF02221">
    <property type="entry name" value="E1_DerP2_DerF2"/>
    <property type="match status" value="1"/>
</dbReference>
<feature type="signal peptide" evidence="8">
    <location>
        <begin position="1"/>
        <end position="21"/>
    </location>
</feature>
<keyword evidence="7" id="KW-0445">Lipid transport</keyword>
<feature type="chain" id="PRO_5040109484" description="Phosphatidylglycerol/phosphatidylinositol transfer protein" evidence="8">
    <location>
        <begin position="22"/>
        <end position="166"/>
    </location>
</feature>
<comment type="function">
    <text evidence="1">Catalyzes the intermembrane transfer of phosphatidylglycerol and phosphatidylinositol.</text>
</comment>
<evidence type="ECO:0000256" key="8">
    <source>
        <dbReference type="SAM" id="SignalP"/>
    </source>
</evidence>
<keyword evidence="5" id="KW-0813">Transport</keyword>
<dbReference type="OrthoDB" id="6409159at2759"/>
<feature type="domain" description="MD-2-related lipid-recognition" evidence="9">
    <location>
        <begin position="33"/>
        <end position="155"/>
    </location>
</feature>
<evidence type="ECO:0000256" key="7">
    <source>
        <dbReference type="ARBA" id="ARBA00023055"/>
    </source>
</evidence>
<evidence type="ECO:0000256" key="6">
    <source>
        <dbReference type="ARBA" id="ARBA00022729"/>
    </source>
</evidence>
<dbReference type="PANTHER" id="PTHR11306:SF0">
    <property type="entry name" value="PHOSPHATIDYLGLYCEROL_PHOSPHATIDYLINOSITOL TRANSFER PROTEIN"/>
    <property type="match status" value="1"/>
</dbReference>
<evidence type="ECO:0000313" key="10">
    <source>
        <dbReference type="EMBL" id="KAH0965489.1"/>
    </source>
</evidence>
<dbReference type="InterPro" id="IPR039670">
    <property type="entry name" value="NPC2-like"/>
</dbReference>
<dbReference type="SMART" id="SM00737">
    <property type="entry name" value="ML"/>
    <property type="match status" value="1"/>
</dbReference>
<organism evidence="10 11">
    <name type="scientific">Hirsutella rhossiliensis</name>
    <dbReference type="NCBI Taxonomy" id="111463"/>
    <lineage>
        <taxon>Eukaryota</taxon>
        <taxon>Fungi</taxon>
        <taxon>Dikarya</taxon>
        <taxon>Ascomycota</taxon>
        <taxon>Pezizomycotina</taxon>
        <taxon>Sordariomycetes</taxon>
        <taxon>Hypocreomycetidae</taxon>
        <taxon>Hypocreales</taxon>
        <taxon>Ophiocordycipitaceae</taxon>
        <taxon>Hirsutella</taxon>
    </lineage>
</organism>
<dbReference type="SUPFAM" id="SSF81296">
    <property type="entry name" value="E set domains"/>
    <property type="match status" value="1"/>
</dbReference>
<evidence type="ECO:0000256" key="4">
    <source>
        <dbReference type="ARBA" id="ARBA00016056"/>
    </source>
</evidence>
<dbReference type="GO" id="GO:0032366">
    <property type="term" value="P:intracellular sterol transport"/>
    <property type="evidence" value="ECO:0007669"/>
    <property type="project" value="InterPro"/>
</dbReference>
<sequence>MKFPVTVACLSALLAPAAVLGDDRIKVPGDNPLYHCPGDIARDEVQITSVNLTPNPPAMGRDLVINATGTVKTTIERNAKVHLVVKMGLLTLVNREEDLCDQVRHVDLECPIKNGTMNIVKTVSLPGHIPPGPFTVEANARTADDKPITCLQGNVVLENSFFNIEL</sequence>
<evidence type="ECO:0000256" key="2">
    <source>
        <dbReference type="ARBA" id="ARBA00006370"/>
    </source>
</evidence>
<keyword evidence="6 8" id="KW-0732">Signal</keyword>
<dbReference type="PANTHER" id="PTHR11306">
    <property type="entry name" value="NIEMANN PICK TYPE C2 PROTEIN NPC2-RELATED"/>
    <property type="match status" value="1"/>
</dbReference>
<evidence type="ECO:0000256" key="1">
    <source>
        <dbReference type="ARBA" id="ARBA00002053"/>
    </source>
</evidence>
<dbReference type="GO" id="GO:0032934">
    <property type="term" value="F:sterol binding"/>
    <property type="evidence" value="ECO:0007669"/>
    <property type="project" value="InterPro"/>
</dbReference>
<reference evidence="10" key="1">
    <citation type="submission" date="2021-09" db="EMBL/GenBank/DDBJ databases">
        <title>A high-quality genome of the endoparasitic fungus Hirsutella rhossiliensis with a comparison of Hirsutella genomes reveals transposable elements contributing to genome size variation.</title>
        <authorList>
            <person name="Lin R."/>
            <person name="Jiao Y."/>
            <person name="Sun X."/>
            <person name="Ling J."/>
            <person name="Xie B."/>
            <person name="Cheng X."/>
        </authorList>
    </citation>
    <scope>NUCLEOTIDE SEQUENCE</scope>
    <source>
        <strain evidence="10">HR02</strain>
    </source>
</reference>
<comment type="caution">
    <text evidence="10">The sequence shown here is derived from an EMBL/GenBank/DDBJ whole genome shotgun (WGS) entry which is preliminary data.</text>
</comment>
<dbReference type="CDD" id="cd00917">
    <property type="entry name" value="PG-PI_TP"/>
    <property type="match status" value="1"/>
</dbReference>
<evidence type="ECO:0000256" key="5">
    <source>
        <dbReference type="ARBA" id="ARBA00022448"/>
    </source>
</evidence>
<comment type="similarity">
    <text evidence="2">Belongs to the NPC2 family.</text>
</comment>
<evidence type="ECO:0000313" key="11">
    <source>
        <dbReference type="Proteomes" id="UP000824596"/>
    </source>
</evidence>
<dbReference type="RefSeq" id="XP_044723002.1">
    <property type="nucleotide sequence ID" value="XM_044861976.1"/>
</dbReference>
<evidence type="ECO:0000259" key="9">
    <source>
        <dbReference type="SMART" id="SM00737"/>
    </source>
</evidence>
<gene>
    <name evidence="10" type="ORF">HRG_03505</name>
</gene>
<dbReference type="InterPro" id="IPR033917">
    <property type="entry name" value="ML_PG-PI_TP"/>
</dbReference>
<proteinExistence type="inferred from homology"/>
<accession>A0A9P8N450</accession>
<dbReference type="GeneID" id="68352634"/>